<evidence type="ECO:0000313" key="4">
    <source>
        <dbReference type="Proteomes" id="UP000195062"/>
    </source>
</evidence>
<dbReference type="AlphaFoldDB" id="A0A251XHU5"/>
<protein>
    <submittedName>
        <fullName evidence="3">Anthranilate phosphoribosyltransferase</fullName>
    </submittedName>
</protein>
<proteinExistence type="predicted"/>
<dbReference type="Gene3D" id="3.40.1030.10">
    <property type="entry name" value="Nucleoside phosphorylase/phosphoribosyltransferase catalytic domain"/>
    <property type="match status" value="1"/>
</dbReference>
<dbReference type="EMBL" id="MDHH01000002">
    <property type="protein sequence ID" value="OUE02655.1"/>
    <property type="molecule type" value="Genomic_DNA"/>
</dbReference>
<evidence type="ECO:0000256" key="2">
    <source>
        <dbReference type="ARBA" id="ARBA00022679"/>
    </source>
</evidence>
<dbReference type="GO" id="GO:0016757">
    <property type="term" value="F:glycosyltransferase activity"/>
    <property type="evidence" value="ECO:0007669"/>
    <property type="project" value="UniProtKB-KW"/>
</dbReference>
<comment type="caution">
    <text evidence="3">The sequence shown here is derived from an EMBL/GenBank/DDBJ whole genome shotgun (WGS) entry which is preliminary data.</text>
</comment>
<organism evidence="3 4">
    <name type="scientific">Clavibacter michiganensis subsp. michiganensis</name>
    <dbReference type="NCBI Taxonomy" id="33013"/>
    <lineage>
        <taxon>Bacteria</taxon>
        <taxon>Bacillati</taxon>
        <taxon>Actinomycetota</taxon>
        <taxon>Actinomycetes</taxon>
        <taxon>Micrococcales</taxon>
        <taxon>Microbacteriaceae</taxon>
        <taxon>Clavibacter</taxon>
    </lineage>
</organism>
<evidence type="ECO:0000313" key="3">
    <source>
        <dbReference type="EMBL" id="OUE02655.1"/>
    </source>
</evidence>
<accession>A0A251XHU5</accession>
<evidence type="ECO:0000256" key="1">
    <source>
        <dbReference type="ARBA" id="ARBA00022676"/>
    </source>
</evidence>
<keyword evidence="1 3" id="KW-0328">Glycosyltransferase</keyword>
<name>A0A251XHU5_CLAMM</name>
<dbReference type="InterPro" id="IPR035902">
    <property type="entry name" value="Nuc_phospho_transferase"/>
</dbReference>
<keyword evidence="2 3" id="KW-0808">Transferase</keyword>
<dbReference type="Proteomes" id="UP000195062">
    <property type="component" value="Unassembled WGS sequence"/>
</dbReference>
<reference evidence="3 4" key="1">
    <citation type="submission" date="2016-08" db="EMBL/GenBank/DDBJ databases">
        <title>Genome sequence of Clavibacter michiganensis subsp. michiganensis strain CASJ007.</title>
        <authorList>
            <person name="Thapa S.P."/>
            <person name="Coaker G."/>
        </authorList>
    </citation>
    <scope>NUCLEOTIDE SEQUENCE [LARGE SCALE GENOMIC DNA]</scope>
    <source>
        <strain evidence="3">CASJ007</strain>
    </source>
</reference>
<keyword evidence="4" id="KW-1185">Reference proteome</keyword>
<gene>
    <name evidence="3" type="ORF">CMMCAS07_11595</name>
</gene>
<sequence length="80" mass="8582">MEQNAEVIRRVLAGEPGPQRDVVLLNAAAGLEAFDLMGDPTRVQQPMARRLREKVAIAADAVDSGRAAAKLEEWAAATRA</sequence>
<dbReference type="SUPFAM" id="SSF52418">
    <property type="entry name" value="Nucleoside phosphorylase/phosphoribosyltransferase catalytic domain"/>
    <property type="match status" value="1"/>
</dbReference>